<evidence type="ECO:0000313" key="3">
    <source>
        <dbReference type="Proteomes" id="UP000291084"/>
    </source>
</evidence>
<feature type="region of interest" description="Disordered" evidence="1">
    <location>
        <begin position="1"/>
        <end position="23"/>
    </location>
</feature>
<organism evidence="2 3">
    <name type="scientific">Vigna angularis var. angularis</name>
    <dbReference type="NCBI Taxonomy" id="157739"/>
    <lineage>
        <taxon>Eukaryota</taxon>
        <taxon>Viridiplantae</taxon>
        <taxon>Streptophyta</taxon>
        <taxon>Embryophyta</taxon>
        <taxon>Tracheophyta</taxon>
        <taxon>Spermatophyta</taxon>
        <taxon>Magnoliopsida</taxon>
        <taxon>eudicotyledons</taxon>
        <taxon>Gunneridae</taxon>
        <taxon>Pentapetalae</taxon>
        <taxon>rosids</taxon>
        <taxon>fabids</taxon>
        <taxon>Fabales</taxon>
        <taxon>Fabaceae</taxon>
        <taxon>Papilionoideae</taxon>
        <taxon>50 kb inversion clade</taxon>
        <taxon>NPAAA clade</taxon>
        <taxon>indigoferoid/millettioid clade</taxon>
        <taxon>Phaseoleae</taxon>
        <taxon>Vigna</taxon>
    </lineage>
</organism>
<proteinExistence type="predicted"/>
<evidence type="ECO:0000313" key="2">
    <source>
        <dbReference type="EMBL" id="BAT97307.1"/>
    </source>
</evidence>
<reference evidence="2 3" key="1">
    <citation type="journal article" date="2015" name="Sci. Rep.">
        <title>The power of single molecule real-time sequencing technology in the de novo assembly of a eukaryotic genome.</title>
        <authorList>
            <person name="Sakai H."/>
            <person name="Naito K."/>
            <person name="Ogiso-Tanaka E."/>
            <person name="Takahashi Y."/>
            <person name="Iseki K."/>
            <person name="Muto C."/>
            <person name="Satou K."/>
            <person name="Teruya K."/>
            <person name="Shiroma A."/>
            <person name="Shimoji M."/>
            <person name="Hirano T."/>
            <person name="Itoh T."/>
            <person name="Kaga A."/>
            <person name="Tomooka N."/>
        </authorList>
    </citation>
    <scope>NUCLEOTIDE SEQUENCE [LARGE SCALE GENOMIC DNA]</scope>
    <source>
        <strain evidence="3">cv. Shumari</strain>
    </source>
</reference>
<protein>
    <submittedName>
        <fullName evidence="2">Uncharacterized protein</fullName>
    </submittedName>
</protein>
<evidence type="ECO:0000256" key="1">
    <source>
        <dbReference type="SAM" id="MobiDB-lite"/>
    </source>
</evidence>
<sequence length="86" mass="9845">KPLNPKISSPLIPSAKSVPPSFHPISPSQIRSRWTKLQRGFCGPATAELITSRRWRPFWTGITLLWMNFLMRTKLFRNAKLSIVAL</sequence>
<dbReference type="EMBL" id="AP015042">
    <property type="protein sequence ID" value="BAT97307.1"/>
    <property type="molecule type" value="Genomic_DNA"/>
</dbReference>
<accession>A0A0S3SX10</accession>
<keyword evidence="3" id="KW-1185">Reference proteome</keyword>
<gene>
    <name evidence="2" type="primary">Vigan.09G070700</name>
    <name evidence="2" type="ORF">VIGAN_09070700</name>
</gene>
<dbReference type="Proteomes" id="UP000291084">
    <property type="component" value="Chromosome 9"/>
</dbReference>
<feature type="non-terminal residue" evidence="2">
    <location>
        <position position="1"/>
    </location>
</feature>
<name>A0A0S3SX10_PHAAN</name>
<dbReference type="AlphaFoldDB" id="A0A0S3SX10"/>